<dbReference type="PANTHER" id="PTHR43230:SF3">
    <property type="entry name" value="ABC-TYPE DIPEPTIDE_OLIGOPEPTIDE TRANSPORT SYSTEM, ATPASE COMPONENT"/>
    <property type="match status" value="1"/>
</dbReference>
<evidence type="ECO:0000313" key="6">
    <source>
        <dbReference type="EMBL" id="MSU90849.1"/>
    </source>
</evidence>
<proteinExistence type="predicted"/>
<dbReference type="GO" id="GO:0005886">
    <property type="term" value="C:plasma membrane"/>
    <property type="evidence" value="ECO:0007669"/>
    <property type="project" value="UniProtKB-SubCell"/>
</dbReference>
<evidence type="ECO:0000256" key="1">
    <source>
        <dbReference type="ARBA" id="ARBA00004417"/>
    </source>
</evidence>
<dbReference type="Pfam" id="PF08352">
    <property type="entry name" value="oligo_HPY"/>
    <property type="match status" value="1"/>
</dbReference>
<dbReference type="RefSeq" id="WP_154447414.1">
    <property type="nucleotide sequence ID" value="NZ_WIND01000013.1"/>
</dbReference>
<name>A0A6L5Z3H9_9RHOB</name>
<dbReference type="CDD" id="cd03257">
    <property type="entry name" value="ABC_NikE_OppD_transporters"/>
    <property type="match status" value="1"/>
</dbReference>
<dbReference type="InterPro" id="IPR003593">
    <property type="entry name" value="AAA+_ATPase"/>
</dbReference>
<dbReference type="Pfam" id="PF00005">
    <property type="entry name" value="ABC_tran"/>
    <property type="match status" value="1"/>
</dbReference>
<dbReference type="GO" id="GO:0005524">
    <property type="term" value="F:ATP binding"/>
    <property type="evidence" value="ECO:0007669"/>
    <property type="project" value="UniProtKB-KW"/>
</dbReference>
<keyword evidence="2" id="KW-0813">Transport</keyword>
<dbReference type="GO" id="GO:0015833">
    <property type="term" value="P:peptide transport"/>
    <property type="evidence" value="ECO:0007669"/>
    <property type="project" value="InterPro"/>
</dbReference>
<comment type="caution">
    <text evidence="6">The sequence shown here is derived from an EMBL/GenBank/DDBJ whole genome shotgun (WGS) entry which is preliminary data.</text>
</comment>
<dbReference type="PROSITE" id="PS50893">
    <property type="entry name" value="ABC_TRANSPORTER_2"/>
    <property type="match status" value="1"/>
</dbReference>
<dbReference type="InterPro" id="IPR027417">
    <property type="entry name" value="P-loop_NTPase"/>
</dbReference>
<comment type="subcellular location">
    <subcellularLocation>
        <location evidence="1">Cell inner membrane</location>
        <topology evidence="1">Peripheral membrane protein</topology>
    </subcellularLocation>
</comment>
<evidence type="ECO:0000259" key="5">
    <source>
        <dbReference type="PROSITE" id="PS50893"/>
    </source>
</evidence>
<dbReference type="InterPro" id="IPR013563">
    <property type="entry name" value="Oligopep_ABC_C"/>
</dbReference>
<sequence length="344" mass="37677">MTSTIEARNVDVVFSSGLGGRVRKTALQDLSLTVGGESPSITAVVGESGSGKTTLTRLLLGFQPATSGEVMYNCRAMSSLSPNEVKAFRRDVQAIFQDPFEVFNPFYRVEHPLVTPLRTFGLAQSKAEAIHLIEQAMETVGLRPQETIGKHPHQLSGGQRQRIMIARALALRPSVIIADEPVSMVDASLRSTILELLWKLNREQGIALIYVTHDLTTAYQVAETILVLYGGQVMEIGSAEDVIHRPRHPYTRALIEAVPSPDPDIPWNLGDGSDTGEVSNMPDQGCAFATRCPHVMEKCRAQRPPLFDTDPLRASACWMDERTETTTAAEIQRRAATARTVAAE</sequence>
<dbReference type="EMBL" id="WIND01000013">
    <property type="protein sequence ID" value="MSU90849.1"/>
    <property type="molecule type" value="Genomic_DNA"/>
</dbReference>
<dbReference type="InterPro" id="IPR017871">
    <property type="entry name" value="ABC_transporter-like_CS"/>
</dbReference>
<keyword evidence="3" id="KW-0547">Nucleotide-binding</keyword>
<organism evidence="6 7">
    <name type="scientific">Halovulum marinum</name>
    <dbReference type="NCBI Taxonomy" id="2662447"/>
    <lineage>
        <taxon>Bacteria</taxon>
        <taxon>Pseudomonadati</taxon>
        <taxon>Pseudomonadota</taxon>
        <taxon>Alphaproteobacteria</taxon>
        <taxon>Rhodobacterales</taxon>
        <taxon>Paracoccaceae</taxon>
        <taxon>Halovulum</taxon>
    </lineage>
</organism>
<keyword evidence="4 6" id="KW-0067">ATP-binding</keyword>
<dbReference type="AlphaFoldDB" id="A0A6L5Z3H9"/>
<dbReference type="SMART" id="SM00382">
    <property type="entry name" value="AAA"/>
    <property type="match status" value="1"/>
</dbReference>
<feature type="domain" description="ABC transporter" evidence="5">
    <location>
        <begin position="7"/>
        <end position="255"/>
    </location>
</feature>
<evidence type="ECO:0000256" key="2">
    <source>
        <dbReference type="ARBA" id="ARBA00022448"/>
    </source>
</evidence>
<dbReference type="GO" id="GO:0016887">
    <property type="term" value="F:ATP hydrolysis activity"/>
    <property type="evidence" value="ECO:0007669"/>
    <property type="project" value="InterPro"/>
</dbReference>
<dbReference type="SUPFAM" id="SSF52540">
    <property type="entry name" value="P-loop containing nucleoside triphosphate hydrolases"/>
    <property type="match status" value="1"/>
</dbReference>
<evidence type="ECO:0000313" key="7">
    <source>
        <dbReference type="Proteomes" id="UP000474957"/>
    </source>
</evidence>
<gene>
    <name evidence="6" type="ORF">GE300_14690</name>
</gene>
<keyword evidence="7" id="KW-1185">Reference proteome</keyword>
<accession>A0A6L5Z3H9</accession>
<evidence type="ECO:0000256" key="3">
    <source>
        <dbReference type="ARBA" id="ARBA00022741"/>
    </source>
</evidence>
<dbReference type="InterPro" id="IPR003439">
    <property type="entry name" value="ABC_transporter-like_ATP-bd"/>
</dbReference>
<dbReference type="Proteomes" id="UP000474957">
    <property type="component" value="Unassembled WGS sequence"/>
</dbReference>
<dbReference type="Gene3D" id="3.40.50.300">
    <property type="entry name" value="P-loop containing nucleotide triphosphate hydrolases"/>
    <property type="match status" value="1"/>
</dbReference>
<evidence type="ECO:0000256" key="4">
    <source>
        <dbReference type="ARBA" id="ARBA00022840"/>
    </source>
</evidence>
<reference evidence="6 7" key="1">
    <citation type="submission" date="2019-10" db="EMBL/GenBank/DDBJ databases">
        <title>Cognatihalovulum marinum gen. nov. sp. nov., a new member of the family Rhodobacteraceae isolated from deep seawater of the Northwest Indian Ocean.</title>
        <authorList>
            <person name="Ruan C."/>
            <person name="Wang J."/>
            <person name="Zheng X."/>
            <person name="Song L."/>
            <person name="Zhu Y."/>
            <person name="Huang Y."/>
            <person name="Lu Z."/>
            <person name="Du W."/>
            <person name="Huang L."/>
            <person name="Dai X."/>
        </authorList>
    </citation>
    <scope>NUCLEOTIDE SEQUENCE [LARGE SCALE GENOMIC DNA]</scope>
    <source>
        <strain evidence="6 7">2CG4</strain>
    </source>
</reference>
<dbReference type="NCBIfam" id="TIGR01727">
    <property type="entry name" value="oligo_HPY"/>
    <property type="match status" value="1"/>
</dbReference>
<dbReference type="PROSITE" id="PS00211">
    <property type="entry name" value="ABC_TRANSPORTER_1"/>
    <property type="match status" value="1"/>
</dbReference>
<dbReference type="PANTHER" id="PTHR43230">
    <property type="entry name" value="ABC-TYPE DIPEPTIDE/OLIGOPEPTIDE TRANSPORT SYSTEM, ATPASE COMPONENT"/>
    <property type="match status" value="1"/>
</dbReference>
<protein>
    <submittedName>
        <fullName evidence="6">ATP-binding cassette domain-containing protein</fullName>
    </submittedName>
</protein>